<protein>
    <submittedName>
        <fullName evidence="2">N-acetylneuraminate synthase</fullName>
    </submittedName>
</protein>
<dbReference type="Gene3D" id="3.20.20.70">
    <property type="entry name" value="Aldolase class I"/>
    <property type="match status" value="1"/>
</dbReference>
<dbReference type="EMBL" id="PCVY01000068">
    <property type="protein sequence ID" value="PIQ85385.1"/>
    <property type="molecule type" value="Genomic_DNA"/>
</dbReference>
<dbReference type="Proteomes" id="UP000230859">
    <property type="component" value="Unassembled WGS sequence"/>
</dbReference>
<evidence type="ECO:0000259" key="1">
    <source>
        <dbReference type="Pfam" id="PF03102"/>
    </source>
</evidence>
<dbReference type="Pfam" id="PF03102">
    <property type="entry name" value="NeuB"/>
    <property type="match status" value="1"/>
</dbReference>
<dbReference type="GO" id="GO:0016051">
    <property type="term" value="P:carbohydrate biosynthetic process"/>
    <property type="evidence" value="ECO:0007669"/>
    <property type="project" value="InterPro"/>
</dbReference>
<feature type="domain" description="PseI/NeuA/B-like" evidence="1">
    <location>
        <begin position="39"/>
        <end position="273"/>
    </location>
</feature>
<evidence type="ECO:0000313" key="3">
    <source>
        <dbReference type="Proteomes" id="UP000230859"/>
    </source>
</evidence>
<dbReference type="PANTHER" id="PTHR42966">
    <property type="entry name" value="N-ACETYLNEURAMINATE SYNTHASE"/>
    <property type="match status" value="1"/>
</dbReference>
<organism evidence="2 3">
    <name type="scientific">Candidatus Abzuiibacterium crystallinum</name>
    <dbReference type="NCBI Taxonomy" id="1974748"/>
    <lineage>
        <taxon>Bacteria</taxon>
        <taxon>Pseudomonadati</taxon>
        <taxon>Candidatus Omnitrophota</taxon>
        <taxon>Candidatus Abzuiibacterium</taxon>
    </lineage>
</organism>
<dbReference type="InterPro" id="IPR051690">
    <property type="entry name" value="PseI-like"/>
</dbReference>
<gene>
    <name evidence="2" type="ORF">COV74_09300</name>
</gene>
<dbReference type="SUPFAM" id="SSF51569">
    <property type="entry name" value="Aldolase"/>
    <property type="match status" value="1"/>
</dbReference>
<proteinExistence type="predicted"/>
<dbReference type="InterPro" id="IPR013132">
    <property type="entry name" value="PseI/NeuA/B-like_N"/>
</dbReference>
<dbReference type="PANTHER" id="PTHR42966:SF3">
    <property type="entry name" value="BLR5971 PROTEIN"/>
    <property type="match status" value="1"/>
</dbReference>
<dbReference type="GO" id="GO:0047444">
    <property type="term" value="F:N-acylneuraminate-9-phosphate synthase activity"/>
    <property type="evidence" value="ECO:0007669"/>
    <property type="project" value="TreeGrafter"/>
</dbReference>
<sequence>MRNSQVKIGNKWVGDGHPTFVIAEIGINHNGDINLAKKLIEASTAIGCDAVKFQKRTVEVVYSAEELAKPRENPFGPTNGDLKRGLEFGKKEYDIINAYCQERDIMWFASCWDKQSIDFIDTYNVPCYKIASASLTDDTLLQYTKSKGKPIILSTGMSTLDQIDHAVSVLGKDNLIILHCTSTYPSKTAELNLNAVTKLKDRYGVPIGYSGHETGLVPSVIACAEGACVIERHITLDRAMWGSDQAASVEIHGFARLVRDIRLIPEMMGDGNKIVYESEIPILKKLRRV</sequence>
<reference evidence="2 3" key="1">
    <citation type="submission" date="2017-09" db="EMBL/GenBank/DDBJ databases">
        <title>Depth-based differentiation of microbial function through sediment-hosted aquifers and enrichment of novel symbionts in the deep terrestrial subsurface.</title>
        <authorList>
            <person name="Probst A.J."/>
            <person name="Ladd B."/>
            <person name="Jarett J.K."/>
            <person name="Geller-Mcgrath D.E."/>
            <person name="Sieber C.M."/>
            <person name="Emerson J.B."/>
            <person name="Anantharaman K."/>
            <person name="Thomas B.C."/>
            <person name="Malmstrom R."/>
            <person name="Stieglmeier M."/>
            <person name="Klingl A."/>
            <person name="Woyke T."/>
            <person name="Ryan C.M."/>
            <person name="Banfield J.F."/>
        </authorList>
    </citation>
    <scope>NUCLEOTIDE SEQUENCE [LARGE SCALE GENOMIC DNA]</scope>
    <source>
        <strain evidence="2">CG11_big_fil_rev_8_21_14_0_20_45_26</strain>
    </source>
</reference>
<evidence type="ECO:0000313" key="2">
    <source>
        <dbReference type="EMBL" id="PIQ85385.1"/>
    </source>
</evidence>
<accession>A0A2H0LPF3</accession>
<comment type="caution">
    <text evidence="2">The sequence shown here is derived from an EMBL/GenBank/DDBJ whole genome shotgun (WGS) entry which is preliminary data.</text>
</comment>
<dbReference type="AlphaFoldDB" id="A0A2H0LPF3"/>
<dbReference type="InterPro" id="IPR013785">
    <property type="entry name" value="Aldolase_TIM"/>
</dbReference>
<name>A0A2H0LPF3_9BACT</name>